<keyword evidence="5" id="KW-0547">Nucleotide-binding</keyword>
<sequence length="681" mass="77976">MCVNNSDGQKKTESIDFASLSEEESCFLFRSVFEQSSDAVIITDPKNNITFFNPAAVRMFGMDAEQLSRQNINSLAFGRRIILPDELKKLSKGEYPEGLRAENLFMTKNGFFWGHTAISVITGNGRGKQRILFVIRDITTEKNLREELFTSREQLQNMLDFVNSMVVVTNGTEMRNCNKNLLNFFGYESLPDFKENNGCVCDMFVPMNGYLTESRRGHWLKKVLRNKASSGDTKVAIKDPKTGSVRFFLVDIQPFPGEKYYYIVSFTDITELENQKKLLEDTNISLEEKINRRSRELFESYRKLAANEEMLSVIFNMASIGIAMVDDKGRYVRVNGRFCEMYRLKEFNIINSAFETVLHETLREDMRRLFMKYRDGHLKRIASEWKIRRVDDTVMDMLMTTKWVTMYDGKRYLISTHLDITDKNKLQQKQREQERMLVQQSKMAAMGEMIGAIAHQWKQPLNAIALIAQCFKDDYDYKELTLDAVNEHVSGILKQVNFMAATIDDFRNFFKPARTMQEFKISSAVADIVNLMLPQLKVNYIAVYVDDTGTEKCGSEVYGYPNEFKQVILNLIANSKDAIAERRSRKTLKNSEAGIINIKIESNEQQVKITFADNGGGIPDEAMSRLFEPYFTTKGSGSGIGLYMCRTIIEGKMKGKISARNTGDGAAFTIVLEKFIEGSSE</sequence>
<dbReference type="InterPro" id="IPR000014">
    <property type="entry name" value="PAS"/>
</dbReference>
<dbReference type="GO" id="GO:0000155">
    <property type="term" value="F:phosphorelay sensor kinase activity"/>
    <property type="evidence" value="ECO:0007669"/>
    <property type="project" value="InterPro"/>
</dbReference>
<evidence type="ECO:0000256" key="8">
    <source>
        <dbReference type="ARBA" id="ARBA00023012"/>
    </source>
</evidence>
<keyword evidence="6" id="KW-0418">Kinase</keyword>
<accession>A0A3R5UVD8</accession>
<evidence type="ECO:0000256" key="1">
    <source>
        <dbReference type="ARBA" id="ARBA00000085"/>
    </source>
</evidence>
<dbReference type="EMBL" id="CP035108">
    <property type="protein sequence ID" value="QAR33637.1"/>
    <property type="molecule type" value="Genomic_DNA"/>
</dbReference>
<feature type="domain" description="PAS" evidence="11">
    <location>
        <begin position="29"/>
        <end position="102"/>
    </location>
</feature>
<dbReference type="PANTHER" id="PTHR43065">
    <property type="entry name" value="SENSOR HISTIDINE KINASE"/>
    <property type="match status" value="1"/>
</dbReference>
<dbReference type="InterPro" id="IPR036890">
    <property type="entry name" value="HATPase_C_sf"/>
</dbReference>
<dbReference type="InterPro" id="IPR003594">
    <property type="entry name" value="HATPase_dom"/>
</dbReference>
<comment type="catalytic activity">
    <reaction evidence="1">
        <text>ATP + protein L-histidine = ADP + protein N-phospho-L-histidine.</text>
        <dbReference type="EC" id="2.7.13.3"/>
    </reaction>
</comment>
<dbReference type="Gene3D" id="3.30.450.20">
    <property type="entry name" value="PAS domain"/>
    <property type="match status" value="3"/>
</dbReference>
<evidence type="ECO:0000259" key="11">
    <source>
        <dbReference type="PROSITE" id="PS50112"/>
    </source>
</evidence>
<proteinExistence type="predicted"/>
<dbReference type="SUPFAM" id="SSF47384">
    <property type="entry name" value="Homodimeric domain of signal transducing histidine kinase"/>
    <property type="match status" value="1"/>
</dbReference>
<evidence type="ECO:0000256" key="2">
    <source>
        <dbReference type="ARBA" id="ARBA00012438"/>
    </source>
</evidence>
<dbReference type="CDD" id="cd00082">
    <property type="entry name" value="HisKA"/>
    <property type="match status" value="1"/>
</dbReference>
<dbReference type="InterPro" id="IPR003661">
    <property type="entry name" value="HisK_dim/P_dom"/>
</dbReference>
<dbReference type="SMART" id="SM00387">
    <property type="entry name" value="HATPase_c"/>
    <property type="match status" value="1"/>
</dbReference>
<evidence type="ECO:0000256" key="4">
    <source>
        <dbReference type="ARBA" id="ARBA00022679"/>
    </source>
</evidence>
<evidence type="ECO:0000313" key="12">
    <source>
        <dbReference type="EMBL" id="QAR33637.1"/>
    </source>
</evidence>
<organism evidence="12 13">
    <name type="scientific">Geovibrio thiophilus</name>
    <dbReference type="NCBI Taxonomy" id="139438"/>
    <lineage>
        <taxon>Bacteria</taxon>
        <taxon>Pseudomonadati</taxon>
        <taxon>Deferribacterota</taxon>
        <taxon>Deferribacteres</taxon>
        <taxon>Deferribacterales</taxon>
        <taxon>Geovibrionaceae</taxon>
        <taxon>Geovibrio</taxon>
    </lineage>
</organism>
<dbReference type="GO" id="GO:0005524">
    <property type="term" value="F:ATP binding"/>
    <property type="evidence" value="ECO:0007669"/>
    <property type="project" value="UniProtKB-KW"/>
</dbReference>
<keyword evidence="3" id="KW-0597">Phosphoprotein</keyword>
<dbReference type="SMART" id="SM00388">
    <property type="entry name" value="HisKA"/>
    <property type="match status" value="1"/>
</dbReference>
<dbReference type="PROSITE" id="PS50112">
    <property type="entry name" value="PAS"/>
    <property type="match status" value="1"/>
</dbReference>
<dbReference type="SMART" id="SM00086">
    <property type="entry name" value="PAC"/>
    <property type="match status" value="3"/>
</dbReference>
<dbReference type="Pfam" id="PF13188">
    <property type="entry name" value="PAS_8"/>
    <property type="match status" value="1"/>
</dbReference>
<evidence type="ECO:0000256" key="7">
    <source>
        <dbReference type="ARBA" id="ARBA00022840"/>
    </source>
</evidence>
<reference evidence="12 13" key="1">
    <citation type="submission" date="2019-01" db="EMBL/GenBank/DDBJ databases">
        <title>Geovibrio thiophilus DSM 11263, complete genome.</title>
        <authorList>
            <person name="Spring S."/>
            <person name="Bunk B."/>
            <person name="Sproer C."/>
        </authorList>
    </citation>
    <scope>NUCLEOTIDE SEQUENCE [LARGE SCALE GENOMIC DNA]</scope>
    <source>
        <strain evidence="12 13">DSM 11263</strain>
    </source>
</reference>
<keyword evidence="8" id="KW-0902">Two-component regulatory system</keyword>
<dbReference type="SMART" id="SM00091">
    <property type="entry name" value="PAS"/>
    <property type="match status" value="2"/>
</dbReference>
<dbReference type="InterPro" id="IPR035965">
    <property type="entry name" value="PAS-like_dom_sf"/>
</dbReference>
<dbReference type="InterPro" id="IPR004358">
    <property type="entry name" value="Sig_transdc_His_kin-like_C"/>
</dbReference>
<dbReference type="PROSITE" id="PS50109">
    <property type="entry name" value="HIS_KIN"/>
    <property type="match status" value="1"/>
</dbReference>
<dbReference type="Pfam" id="PF02518">
    <property type="entry name" value="HATPase_c"/>
    <property type="match status" value="1"/>
</dbReference>
<keyword evidence="7" id="KW-0067">ATP-binding</keyword>
<dbReference type="InterPro" id="IPR005467">
    <property type="entry name" value="His_kinase_dom"/>
</dbReference>
<dbReference type="OrthoDB" id="9772835at2"/>
<keyword evidence="4" id="KW-0808">Transferase</keyword>
<evidence type="ECO:0000256" key="3">
    <source>
        <dbReference type="ARBA" id="ARBA00022553"/>
    </source>
</evidence>
<feature type="coiled-coil region" evidence="9">
    <location>
        <begin position="269"/>
        <end position="296"/>
    </location>
</feature>
<feature type="domain" description="Histidine kinase" evidence="10">
    <location>
        <begin position="452"/>
        <end position="676"/>
    </location>
</feature>
<evidence type="ECO:0000256" key="5">
    <source>
        <dbReference type="ARBA" id="ARBA00022741"/>
    </source>
</evidence>
<dbReference type="SUPFAM" id="SSF55785">
    <property type="entry name" value="PYP-like sensor domain (PAS domain)"/>
    <property type="match status" value="3"/>
</dbReference>
<dbReference type="Gene3D" id="1.10.287.130">
    <property type="match status" value="1"/>
</dbReference>
<dbReference type="InterPro" id="IPR001610">
    <property type="entry name" value="PAC"/>
</dbReference>
<dbReference type="NCBIfam" id="TIGR00229">
    <property type="entry name" value="sensory_box"/>
    <property type="match status" value="2"/>
</dbReference>
<evidence type="ECO:0000313" key="13">
    <source>
        <dbReference type="Proteomes" id="UP000287502"/>
    </source>
</evidence>
<dbReference type="InterPro" id="IPR036097">
    <property type="entry name" value="HisK_dim/P_sf"/>
</dbReference>
<dbReference type="KEGG" id="gtl:EP073_09555"/>
<evidence type="ECO:0000256" key="9">
    <source>
        <dbReference type="SAM" id="Coils"/>
    </source>
</evidence>
<dbReference type="Pfam" id="PF13426">
    <property type="entry name" value="PAS_9"/>
    <property type="match status" value="2"/>
</dbReference>
<dbReference type="EC" id="2.7.13.3" evidence="2"/>
<dbReference type="CDD" id="cd00075">
    <property type="entry name" value="HATPase"/>
    <property type="match status" value="1"/>
</dbReference>
<dbReference type="Proteomes" id="UP000287502">
    <property type="component" value="Chromosome"/>
</dbReference>
<dbReference type="CDD" id="cd00130">
    <property type="entry name" value="PAS"/>
    <property type="match status" value="1"/>
</dbReference>
<dbReference type="Gene3D" id="3.30.565.10">
    <property type="entry name" value="Histidine kinase-like ATPase, C-terminal domain"/>
    <property type="match status" value="1"/>
</dbReference>
<protein>
    <recommendedName>
        <fullName evidence="2">histidine kinase</fullName>
        <ecNumber evidence="2">2.7.13.3</ecNumber>
    </recommendedName>
</protein>
<dbReference type="PRINTS" id="PR00344">
    <property type="entry name" value="BCTRLSENSOR"/>
</dbReference>
<evidence type="ECO:0000256" key="6">
    <source>
        <dbReference type="ARBA" id="ARBA00022777"/>
    </source>
</evidence>
<keyword evidence="13" id="KW-1185">Reference proteome</keyword>
<keyword evidence="9" id="KW-0175">Coiled coil</keyword>
<name>A0A3R5UVD8_9BACT</name>
<dbReference type="PANTHER" id="PTHR43065:SF10">
    <property type="entry name" value="PEROXIDE STRESS-ACTIVATED HISTIDINE KINASE MAK3"/>
    <property type="match status" value="1"/>
</dbReference>
<gene>
    <name evidence="12" type="ORF">EP073_09555</name>
</gene>
<dbReference type="AlphaFoldDB" id="A0A3R5UVD8"/>
<dbReference type="SUPFAM" id="SSF55874">
    <property type="entry name" value="ATPase domain of HSP90 chaperone/DNA topoisomerase II/histidine kinase"/>
    <property type="match status" value="1"/>
</dbReference>
<evidence type="ECO:0000259" key="10">
    <source>
        <dbReference type="PROSITE" id="PS50109"/>
    </source>
</evidence>